<evidence type="ECO:0000256" key="1">
    <source>
        <dbReference type="ARBA" id="ARBA00000085"/>
    </source>
</evidence>
<feature type="domain" description="Response regulatory" evidence="17">
    <location>
        <begin position="738"/>
        <end position="856"/>
    </location>
</feature>
<dbReference type="SUPFAM" id="SSF55874">
    <property type="entry name" value="ATPase domain of HSP90 chaperone/DNA topoisomerase II/histidine kinase"/>
    <property type="match status" value="1"/>
</dbReference>
<feature type="domain" description="PAS" evidence="18">
    <location>
        <begin position="188"/>
        <end position="259"/>
    </location>
</feature>
<dbReference type="AlphaFoldDB" id="A0A9W6LTW6"/>
<dbReference type="SMART" id="SM00086">
    <property type="entry name" value="PAC"/>
    <property type="match status" value="3"/>
</dbReference>
<dbReference type="SUPFAM" id="SSF47226">
    <property type="entry name" value="Histidine-containing phosphotransfer domain, HPT domain"/>
    <property type="match status" value="1"/>
</dbReference>
<keyword evidence="13" id="KW-0472">Membrane</keyword>
<keyword evidence="5" id="KW-0997">Cell inner membrane</keyword>
<dbReference type="InterPro" id="IPR011006">
    <property type="entry name" value="CheY-like_superfamily"/>
</dbReference>
<evidence type="ECO:0000256" key="7">
    <source>
        <dbReference type="ARBA" id="ARBA00022679"/>
    </source>
</evidence>
<dbReference type="PROSITE" id="PS50894">
    <property type="entry name" value="HPT"/>
    <property type="match status" value="1"/>
</dbReference>
<keyword evidence="12" id="KW-0902">Two-component regulatory system</keyword>
<dbReference type="GO" id="GO:0006355">
    <property type="term" value="P:regulation of DNA-templated transcription"/>
    <property type="evidence" value="ECO:0007669"/>
    <property type="project" value="InterPro"/>
</dbReference>
<evidence type="ECO:0000259" key="19">
    <source>
        <dbReference type="PROSITE" id="PS50113"/>
    </source>
</evidence>
<feature type="modified residue" description="4-aspartylphosphate" evidence="15">
    <location>
        <position position="789"/>
    </location>
</feature>
<dbReference type="GO" id="GO:0000155">
    <property type="term" value="F:phosphorelay sensor kinase activity"/>
    <property type="evidence" value="ECO:0007669"/>
    <property type="project" value="InterPro"/>
</dbReference>
<evidence type="ECO:0000256" key="13">
    <source>
        <dbReference type="ARBA" id="ARBA00023136"/>
    </source>
</evidence>
<feature type="domain" description="PAC" evidence="19">
    <location>
        <begin position="266"/>
        <end position="316"/>
    </location>
</feature>
<dbReference type="EMBL" id="BSEC01000001">
    <property type="protein sequence ID" value="GLI94941.1"/>
    <property type="molecule type" value="Genomic_DNA"/>
</dbReference>
<keyword evidence="11" id="KW-1133">Transmembrane helix</keyword>
<dbReference type="GO" id="GO:0005886">
    <property type="term" value="C:plasma membrane"/>
    <property type="evidence" value="ECO:0007669"/>
    <property type="project" value="UniProtKB-SubCell"/>
</dbReference>
<dbReference type="Gene3D" id="1.20.120.160">
    <property type="entry name" value="HPT domain"/>
    <property type="match status" value="1"/>
</dbReference>
<dbReference type="SUPFAM" id="SSF52172">
    <property type="entry name" value="CheY-like"/>
    <property type="match status" value="1"/>
</dbReference>
<keyword evidence="10" id="KW-0547">Nucleotide-binding</keyword>
<reference evidence="21" key="1">
    <citation type="journal article" date="2023" name="Int. J. Syst. Evol. Microbiol.">
        <title>Methylocystis iwaonis sp. nov., a type II methane-oxidizing bacterium from surface soil of a rice paddy field in Japan, and emended description of the genus Methylocystis (ex Whittenbury et al. 1970) Bowman et al. 1993.</title>
        <authorList>
            <person name="Kaise H."/>
            <person name="Sawadogo J.B."/>
            <person name="Alam M.S."/>
            <person name="Ueno C."/>
            <person name="Dianou D."/>
            <person name="Shinjo R."/>
            <person name="Asakawa S."/>
        </authorList>
    </citation>
    <scope>NUCLEOTIDE SEQUENCE</scope>
    <source>
        <strain evidence="21">LMG27198</strain>
    </source>
</reference>
<comment type="caution">
    <text evidence="21">The sequence shown here is derived from an EMBL/GenBank/DDBJ whole genome shotgun (WGS) entry which is preliminary data.</text>
</comment>
<keyword evidence="22" id="KW-1185">Reference proteome</keyword>
<evidence type="ECO:0000259" key="18">
    <source>
        <dbReference type="PROSITE" id="PS50112"/>
    </source>
</evidence>
<dbReference type="SUPFAM" id="SSF47384">
    <property type="entry name" value="Homodimeric domain of signal transducing histidine kinase"/>
    <property type="match status" value="1"/>
</dbReference>
<dbReference type="SMART" id="SM00448">
    <property type="entry name" value="REC"/>
    <property type="match status" value="1"/>
</dbReference>
<sequence length="980" mass="108786">MLASPWIATPEQLRECGLKLKDFGPHDQTLEILQIVQSQQMGADDLAELNRALNAERAKYRAEANTTRSLLRNASDGIHILDRDGHLIYASDSFARMLDYEPREVIGMHVSQWDAYFKADELQTWVTQLFASESVTTFETLHRRKDGQSFEVEVTAHAVLSDGASLTLFCSSRDVTQRKRQAARLESLNARLEATIGAAMDAVIVMDTRGRIIEFNAAGEQIFGYRRDEVIGRQVSQTIVPERHREAHARGLAHYLNTGDGPVLGNRIEVDALRKDGTEFSAELEMDVARTPEGEFFVAFLRDISERKSSEEALRQYRDTLEEMVALRTEELQSKSTILDAIVNTSPSGLLLADTDGRIFMTNPALEKMFGYGPSELIGQYVEQLIPESIRAEHQRHRVKFALDPKPRDMGYRLDLLGRRADGTTFPSRISLTSFHIKEKLFIQATVIDTTEQKRHEEELRVLNASLEMKVALRTAELGEASAAKSTFLAHMSHEIRTPMNGILGLAQLLERSPLSFDQRDMVLRIQQAGKSLLAIINDVLDFSKIEAGELRIENQPFRLGSVLSQVDSLLGPTAHSRGLEIFIETPTGFDDGMIGDAFRLEQILMNLVSNAIKFSEQTAVRVDVKVLPSSSVDARLRFEVKDKGIGISEENQKRLFTPFTQADASITRQFGGTGLGLAISRCLVELMGGEIGVFSTLGIGSTFWFEIPFRRQKVLTPSNEVSLGRKADSGPRLSGLRCLVVDDSRMNRDVVERILTIEGAKVTTAVDGRQALATLETQADQFDVVLMDIQMPLMDGLTATRIIRANPLLRRLPIIALTAGVLPDQVEQAKAAGCDDFLAKPVDFDQLVGTLMVRTGGHSVNEGGPVSNIPGIEPHCATVPYRDDPKFFVHLLEEFVCEFGSITDQVRSAISSENFGEAARLLHMLRGSCGYIGAVNLQSAIMSLEKALLDEVGDVAAQNFFSEADTLMRDLREFLNVNE</sequence>
<feature type="modified residue" description="Phosphohistidine" evidence="14">
    <location>
        <position position="924"/>
    </location>
</feature>
<dbReference type="CDD" id="cd17546">
    <property type="entry name" value="REC_hyHK_CKI1_RcsC-like"/>
    <property type="match status" value="1"/>
</dbReference>
<dbReference type="PROSITE" id="PS50110">
    <property type="entry name" value="RESPONSE_REGULATORY"/>
    <property type="match status" value="1"/>
</dbReference>
<gene>
    <name evidence="21" type="ORF">LMG27198_39330</name>
</gene>
<dbReference type="CDD" id="cd00130">
    <property type="entry name" value="PAS"/>
    <property type="match status" value="3"/>
</dbReference>
<evidence type="ECO:0000256" key="15">
    <source>
        <dbReference type="PROSITE-ProRule" id="PRU00169"/>
    </source>
</evidence>
<evidence type="ECO:0000256" key="3">
    <source>
        <dbReference type="ARBA" id="ARBA00012438"/>
    </source>
</evidence>
<keyword evidence="9" id="KW-0418">Kinase</keyword>
<dbReference type="PROSITE" id="PS50109">
    <property type="entry name" value="HIS_KIN"/>
    <property type="match status" value="1"/>
</dbReference>
<dbReference type="FunFam" id="3.30.565.10:FF:000010">
    <property type="entry name" value="Sensor histidine kinase RcsC"/>
    <property type="match status" value="1"/>
</dbReference>
<keyword evidence="6 15" id="KW-0597">Phosphoprotein</keyword>
<dbReference type="Pfam" id="PF00989">
    <property type="entry name" value="PAS"/>
    <property type="match status" value="2"/>
</dbReference>
<accession>A0A9W6LTW6</accession>
<dbReference type="PROSITE" id="PS50112">
    <property type="entry name" value="PAS"/>
    <property type="match status" value="3"/>
</dbReference>
<dbReference type="PANTHER" id="PTHR43047">
    <property type="entry name" value="TWO-COMPONENT HISTIDINE PROTEIN KINASE"/>
    <property type="match status" value="1"/>
</dbReference>
<keyword evidence="4" id="KW-1003">Cell membrane</keyword>
<keyword evidence="10" id="KW-0067">ATP-binding</keyword>
<dbReference type="InterPro" id="IPR036890">
    <property type="entry name" value="HATPase_C_sf"/>
</dbReference>
<evidence type="ECO:0000256" key="14">
    <source>
        <dbReference type="PROSITE-ProRule" id="PRU00110"/>
    </source>
</evidence>
<dbReference type="InterPro" id="IPR000014">
    <property type="entry name" value="PAS"/>
</dbReference>
<evidence type="ECO:0000259" key="17">
    <source>
        <dbReference type="PROSITE" id="PS50110"/>
    </source>
</evidence>
<evidence type="ECO:0000256" key="11">
    <source>
        <dbReference type="ARBA" id="ARBA00022989"/>
    </source>
</evidence>
<dbReference type="InterPro" id="IPR008207">
    <property type="entry name" value="Sig_transdc_His_kin_Hpt_dom"/>
</dbReference>
<evidence type="ECO:0000313" key="22">
    <source>
        <dbReference type="Proteomes" id="UP001144323"/>
    </source>
</evidence>
<dbReference type="InterPro" id="IPR013767">
    <property type="entry name" value="PAS_fold"/>
</dbReference>
<evidence type="ECO:0000256" key="10">
    <source>
        <dbReference type="ARBA" id="ARBA00022840"/>
    </source>
</evidence>
<dbReference type="InterPro" id="IPR001610">
    <property type="entry name" value="PAC"/>
</dbReference>
<dbReference type="CDD" id="cd16922">
    <property type="entry name" value="HATPase_EvgS-ArcB-TorS-like"/>
    <property type="match status" value="1"/>
</dbReference>
<dbReference type="PRINTS" id="PR00344">
    <property type="entry name" value="BCTRLSENSOR"/>
</dbReference>
<feature type="domain" description="PAC" evidence="19">
    <location>
        <begin position="136"/>
        <end position="187"/>
    </location>
</feature>
<dbReference type="SMART" id="SM00388">
    <property type="entry name" value="HisKA"/>
    <property type="match status" value="1"/>
</dbReference>
<feature type="domain" description="HPt" evidence="20">
    <location>
        <begin position="885"/>
        <end position="980"/>
    </location>
</feature>
<comment type="subcellular location">
    <subcellularLocation>
        <location evidence="2">Cell inner membrane</location>
        <topology evidence="2">Multi-pass membrane protein</topology>
    </subcellularLocation>
</comment>
<dbReference type="SUPFAM" id="SSF55785">
    <property type="entry name" value="PYP-like sensor domain (PAS domain)"/>
    <property type="match status" value="3"/>
</dbReference>
<dbReference type="EC" id="2.7.13.3" evidence="3"/>
<dbReference type="InterPro" id="IPR003661">
    <property type="entry name" value="HisK_dim/P_dom"/>
</dbReference>
<dbReference type="InterPro" id="IPR000700">
    <property type="entry name" value="PAS-assoc_C"/>
</dbReference>
<feature type="domain" description="PAS" evidence="18">
    <location>
        <begin position="335"/>
        <end position="406"/>
    </location>
</feature>
<feature type="domain" description="Histidine kinase" evidence="16">
    <location>
        <begin position="491"/>
        <end position="712"/>
    </location>
</feature>
<dbReference type="InterPro" id="IPR003594">
    <property type="entry name" value="HATPase_dom"/>
</dbReference>
<evidence type="ECO:0000256" key="6">
    <source>
        <dbReference type="ARBA" id="ARBA00022553"/>
    </source>
</evidence>
<dbReference type="NCBIfam" id="TIGR00229">
    <property type="entry name" value="sensory_box"/>
    <property type="match status" value="3"/>
</dbReference>
<dbReference type="Gene3D" id="3.40.50.2300">
    <property type="match status" value="1"/>
</dbReference>
<dbReference type="Pfam" id="PF00512">
    <property type="entry name" value="HisKA"/>
    <property type="match status" value="1"/>
</dbReference>
<keyword evidence="7" id="KW-0808">Transferase</keyword>
<feature type="domain" description="PAS" evidence="18">
    <location>
        <begin position="63"/>
        <end position="107"/>
    </location>
</feature>
<dbReference type="PROSITE" id="PS50113">
    <property type="entry name" value="PAC"/>
    <property type="match status" value="2"/>
</dbReference>
<dbReference type="Pfam" id="PF02518">
    <property type="entry name" value="HATPase_c"/>
    <property type="match status" value="1"/>
</dbReference>
<dbReference type="InterPro" id="IPR036097">
    <property type="entry name" value="HisK_dim/P_sf"/>
</dbReference>
<dbReference type="Gene3D" id="1.10.287.130">
    <property type="match status" value="1"/>
</dbReference>
<dbReference type="Pfam" id="PF00072">
    <property type="entry name" value="Response_reg"/>
    <property type="match status" value="1"/>
</dbReference>
<dbReference type="InterPro" id="IPR001789">
    <property type="entry name" value="Sig_transdc_resp-reg_receiver"/>
</dbReference>
<organism evidence="21 22">
    <name type="scientific">Methylocystis echinoides</name>
    <dbReference type="NCBI Taxonomy" id="29468"/>
    <lineage>
        <taxon>Bacteria</taxon>
        <taxon>Pseudomonadati</taxon>
        <taxon>Pseudomonadota</taxon>
        <taxon>Alphaproteobacteria</taxon>
        <taxon>Hyphomicrobiales</taxon>
        <taxon>Methylocystaceae</taxon>
        <taxon>Methylocystis</taxon>
    </lineage>
</organism>
<evidence type="ECO:0000256" key="8">
    <source>
        <dbReference type="ARBA" id="ARBA00022692"/>
    </source>
</evidence>
<dbReference type="Gene3D" id="3.30.565.10">
    <property type="entry name" value="Histidine kinase-like ATPase, C-terminal domain"/>
    <property type="match status" value="1"/>
</dbReference>
<protein>
    <recommendedName>
        <fullName evidence="3">histidine kinase</fullName>
        <ecNumber evidence="3">2.7.13.3</ecNumber>
    </recommendedName>
</protein>
<dbReference type="SMART" id="SM00387">
    <property type="entry name" value="HATPase_c"/>
    <property type="match status" value="1"/>
</dbReference>
<evidence type="ECO:0000259" key="20">
    <source>
        <dbReference type="PROSITE" id="PS50894"/>
    </source>
</evidence>
<evidence type="ECO:0000256" key="9">
    <source>
        <dbReference type="ARBA" id="ARBA00022777"/>
    </source>
</evidence>
<dbReference type="Pfam" id="PF01627">
    <property type="entry name" value="Hpt"/>
    <property type="match status" value="1"/>
</dbReference>
<dbReference type="InterPro" id="IPR035965">
    <property type="entry name" value="PAS-like_dom_sf"/>
</dbReference>
<dbReference type="CDD" id="cd00082">
    <property type="entry name" value="HisKA"/>
    <property type="match status" value="1"/>
</dbReference>
<evidence type="ECO:0000256" key="12">
    <source>
        <dbReference type="ARBA" id="ARBA00023012"/>
    </source>
</evidence>
<dbReference type="SMART" id="SM00091">
    <property type="entry name" value="PAS"/>
    <property type="match status" value="3"/>
</dbReference>
<evidence type="ECO:0000313" key="21">
    <source>
        <dbReference type="EMBL" id="GLI94941.1"/>
    </source>
</evidence>
<proteinExistence type="predicted"/>
<evidence type="ECO:0000256" key="2">
    <source>
        <dbReference type="ARBA" id="ARBA00004429"/>
    </source>
</evidence>
<evidence type="ECO:0000259" key="16">
    <source>
        <dbReference type="PROSITE" id="PS50109"/>
    </source>
</evidence>
<dbReference type="InterPro" id="IPR005467">
    <property type="entry name" value="His_kinase_dom"/>
</dbReference>
<keyword evidence="8" id="KW-0812">Transmembrane</keyword>
<dbReference type="Gene3D" id="3.30.450.20">
    <property type="entry name" value="PAS domain"/>
    <property type="match status" value="3"/>
</dbReference>
<comment type="catalytic activity">
    <reaction evidence="1">
        <text>ATP + protein L-histidine = ADP + protein N-phospho-L-histidine.</text>
        <dbReference type="EC" id="2.7.13.3"/>
    </reaction>
</comment>
<dbReference type="InterPro" id="IPR036641">
    <property type="entry name" value="HPT_dom_sf"/>
</dbReference>
<dbReference type="InterPro" id="IPR004358">
    <property type="entry name" value="Sig_transdc_His_kin-like_C"/>
</dbReference>
<evidence type="ECO:0000256" key="5">
    <source>
        <dbReference type="ARBA" id="ARBA00022519"/>
    </source>
</evidence>
<evidence type="ECO:0000256" key="4">
    <source>
        <dbReference type="ARBA" id="ARBA00022475"/>
    </source>
</evidence>
<dbReference type="PANTHER" id="PTHR43047:SF64">
    <property type="entry name" value="HISTIDINE KINASE CONTAINING CHEY-HOMOLOGOUS RECEIVER DOMAIN AND PAS DOMAIN-RELATED"/>
    <property type="match status" value="1"/>
</dbReference>
<name>A0A9W6LTW6_9HYPH</name>
<dbReference type="Pfam" id="PF13426">
    <property type="entry name" value="PAS_9"/>
    <property type="match status" value="1"/>
</dbReference>
<dbReference type="Proteomes" id="UP001144323">
    <property type="component" value="Unassembled WGS sequence"/>
</dbReference>